<feature type="compositionally biased region" description="Low complexity" evidence="1">
    <location>
        <begin position="48"/>
        <end position="57"/>
    </location>
</feature>
<sequence length="66" mass="6272">MATGSGGFRVLATRSIVPVTVGETVAARKATAAMSGGRSGCGTLGDESSTPPSSSISGVLVASGSD</sequence>
<comment type="caution">
    <text evidence="2">The sequence shown here is derived from an EMBL/GenBank/DDBJ whole genome shotgun (WGS) entry which is preliminary data.</text>
</comment>
<evidence type="ECO:0000313" key="2">
    <source>
        <dbReference type="EMBL" id="KAF0923788.1"/>
    </source>
</evidence>
<gene>
    <name evidence="2" type="ORF">E2562_006744</name>
</gene>
<feature type="region of interest" description="Disordered" evidence="1">
    <location>
        <begin position="30"/>
        <end position="66"/>
    </location>
</feature>
<dbReference type="Proteomes" id="UP000479710">
    <property type="component" value="Unassembled WGS sequence"/>
</dbReference>
<organism evidence="2 3">
    <name type="scientific">Oryza meyeriana var. granulata</name>
    <dbReference type="NCBI Taxonomy" id="110450"/>
    <lineage>
        <taxon>Eukaryota</taxon>
        <taxon>Viridiplantae</taxon>
        <taxon>Streptophyta</taxon>
        <taxon>Embryophyta</taxon>
        <taxon>Tracheophyta</taxon>
        <taxon>Spermatophyta</taxon>
        <taxon>Magnoliopsida</taxon>
        <taxon>Liliopsida</taxon>
        <taxon>Poales</taxon>
        <taxon>Poaceae</taxon>
        <taxon>BOP clade</taxon>
        <taxon>Oryzoideae</taxon>
        <taxon>Oryzeae</taxon>
        <taxon>Oryzinae</taxon>
        <taxon>Oryza</taxon>
        <taxon>Oryza meyeriana</taxon>
    </lineage>
</organism>
<protein>
    <submittedName>
        <fullName evidence="2">Uncharacterized protein</fullName>
    </submittedName>
</protein>
<reference evidence="2 3" key="1">
    <citation type="submission" date="2019-11" db="EMBL/GenBank/DDBJ databases">
        <title>Whole genome sequence of Oryza granulata.</title>
        <authorList>
            <person name="Li W."/>
        </authorList>
    </citation>
    <scope>NUCLEOTIDE SEQUENCE [LARGE SCALE GENOMIC DNA]</scope>
    <source>
        <strain evidence="3">cv. Menghai</strain>
        <tissue evidence="2">Leaf</tissue>
    </source>
</reference>
<dbReference type="EMBL" id="SPHZ02000003">
    <property type="protein sequence ID" value="KAF0923788.1"/>
    <property type="molecule type" value="Genomic_DNA"/>
</dbReference>
<keyword evidence="3" id="KW-1185">Reference proteome</keyword>
<evidence type="ECO:0000256" key="1">
    <source>
        <dbReference type="SAM" id="MobiDB-lite"/>
    </source>
</evidence>
<proteinExistence type="predicted"/>
<dbReference type="AlphaFoldDB" id="A0A6G1EG71"/>
<name>A0A6G1EG71_9ORYZ</name>
<evidence type="ECO:0000313" key="3">
    <source>
        <dbReference type="Proteomes" id="UP000479710"/>
    </source>
</evidence>
<accession>A0A6G1EG71</accession>